<feature type="transmembrane region" description="Helical" evidence="11">
    <location>
        <begin position="282"/>
        <end position="307"/>
    </location>
</feature>
<evidence type="ECO:0000259" key="13">
    <source>
        <dbReference type="PROSITE" id="PS50893"/>
    </source>
</evidence>
<evidence type="ECO:0000256" key="10">
    <source>
        <dbReference type="ARBA" id="ARBA00023136"/>
    </source>
</evidence>
<evidence type="ECO:0000256" key="7">
    <source>
        <dbReference type="ARBA" id="ARBA00022741"/>
    </source>
</evidence>
<evidence type="ECO:0000256" key="8">
    <source>
        <dbReference type="ARBA" id="ARBA00022840"/>
    </source>
</evidence>
<dbReference type="PROSITE" id="PS50893">
    <property type="entry name" value="ABC_TRANSPORTER_2"/>
    <property type="match status" value="1"/>
</dbReference>
<evidence type="ECO:0000256" key="3">
    <source>
        <dbReference type="ARBA" id="ARBA00005417"/>
    </source>
</evidence>
<keyword evidence="10 11" id="KW-0472">Membrane</keyword>
<dbReference type="Gene3D" id="3.40.50.300">
    <property type="entry name" value="P-loop containing nucleotide triphosphate hydrolases"/>
    <property type="match status" value="1"/>
</dbReference>
<feature type="region of interest" description="Disordered" evidence="12">
    <location>
        <begin position="1"/>
        <end position="30"/>
    </location>
</feature>
<accession>A0ABU0T731</accession>
<dbReference type="SUPFAM" id="SSF52540">
    <property type="entry name" value="P-loop containing nucleoside triphosphate hydrolases"/>
    <property type="match status" value="1"/>
</dbReference>
<dbReference type="InterPro" id="IPR003593">
    <property type="entry name" value="AAA+_ATPase"/>
</dbReference>
<dbReference type="CDD" id="cd03257">
    <property type="entry name" value="ABC_NikE_OppD_transporters"/>
    <property type="match status" value="1"/>
</dbReference>
<dbReference type="PANTHER" id="PTHR43297:SF2">
    <property type="entry name" value="DIPEPTIDE TRANSPORT ATP-BINDING PROTEIN DPPD"/>
    <property type="match status" value="1"/>
</dbReference>
<evidence type="ECO:0000256" key="4">
    <source>
        <dbReference type="ARBA" id="ARBA00022448"/>
    </source>
</evidence>
<dbReference type="InterPro" id="IPR013563">
    <property type="entry name" value="Oligopep_ABC_C"/>
</dbReference>
<evidence type="ECO:0000256" key="9">
    <source>
        <dbReference type="ARBA" id="ARBA00022989"/>
    </source>
</evidence>
<reference evidence="15 16" key="1">
    <citation type="submission" date="2023-07" db="EMBL/GenBank/DDBJ databases">
        <title>Comparative genomics of wheat-associated soil bacteria to identify genetic determinants of phenazine resistance.</title>
        <authorList>
            <person name="Mouncey N."/>
        </authorList>
    </citation>
    <scope>NUCLEOTIDE SEQUENCE [LARGE SCALE GENOMIC DNA]</scope>
    <source>
        <strain evidence="15 16">V2I4</strain>
    </source>
</reference>
<feature type="transmembrane region" description="Helical" evidence="11">
    <location>
        <begin position="122"/>
        <end position="143"/>
    </location>
</feature>
<organism evidence="15 16">
    <name type="scientific">Streptomyces umbrinus</name>
    <dbReference type="NCBI Taxonomy" id="67370"/>
    <lineage>
        <taxon>Bacteria</taxon>
        <taxon>Bacillati</taxon>
        <taxon>Actinomycetota</taxon>
        <taxon>Actinomycetes</taxon>
        <taxon>Kitasatosporales</taxon>
        <taxon>Streptomycetaceae</taxon>
        <taxon>Streptomyces</taxon>
        <taxon>Streptomyces phaeochromogenes group</taxon>
    </lineage>
</organism>
<evidence type="ECO:0000256" key="6">
    <source>
        <dbReference type="ARBA" id="ARBA00022692"/>
    </source>
</evidence>
<comment type="similarity">
    <text evidence="11">Belongs to the binding-protein-dependent transport system permease family.</text>
</comment>
<dbReference type="Pfam" id="PF08352">
    <property type="entry name" value="oligo_HPY"/>
    <property type="match status" value="1"/>
</dbReference>
<name>A0ABU0T731_9ACTN</name>
<comment type="subcellular location">
    <subcellularLocation>
        <location evidence="11">Cell membrane</location>
        <topology evidence="11">Multi-pass membrane protein</topology>
    </subcellularLocation>
    <subcellularLocation>
        <location evidence="2">Cell membrane</location>
        <topology evidence="2">Peripheral membrane protein</topology>
    </subcellularLocation>
    <subcellularLocation>
        <location evidence="1">Membrane</location>
        <topology evidence="1">Multi-pass membrane protein</topology>
    </subcellularLocation>
</comment>
<feature type="compositionally biased region" description="Low complexity" evidence="12">
    <location>
        <begin position="390"/>
        <end position="403"/>
    </location>
</feature>
<feature type="region of interest" description="Disordered" evidence="12">
    <location>
        <begin position="317"/>
        <end position="410"/>
    </location>
</feature>
<dbReference type="SUPFAM" id="SSF161098">
    <property type="entry name" value="MetI-like"/>
    <property type="match status" value="1"/>
</dbReference>
<feature type="domain" description="ABC transporter" evidence="13">
    <location>
        <begin position="418"/>
        <end position="668"/>
    </location>
</feature>
<dbReference type="CDD" id="cd06261">
    <property type="entry name" value="TM_PBP2"/>
    <property type="match status" value="1"/>
</dbReference>
<dbReference type="SMART" id="SM00382">
    <property type="entry name" value="AAA"/>
    <property type="match status" value="1"/>
</dbReference>
<keyword evidence="7" id="KW-0547">Nucleotide-binding</keyword>
<comment type="similarity">
    <text evidence="3">Belongs to the ABC transporter superfamily.</text>
</comment>
<feature type="domain" description="ABC transmembrane type-1" evidence="14">
    <location>
        <begin position="116"/>
        <end position="305"/>
    </location>
</feature>
<feature type="compositionally biased region" description="Basic residues" evidence="12">
    <location>
        <begin position="317"/>
        <end position="330"/>
    </location>
</feature>
<feature type="transmembrane region" description="Helical" evidence="11">
    <location>
        <begin position="50"/>
        <end position="72"/>
    </location>
</feature>
<evidence type="ECO:0000256" key="11">
    <source>
        <dbReference type="RuleBase" id="RU363032"/>
    </source>
</evidence>
<dbReference type="InterPro" id="IPR027417">
    <property type="entry name" value="P-loop_NTPase"/>
</dbReference>
<keyword evidence="6 11" id="KW-0812">Transmembrane</keyword>
<dbReference type="InterPro" id="IPR050388">
    <property type="entry name" value="ABC_Ni/Peptide_Import"/>
</dbReference>
<evidence type="ECO:0000259" key="14">
    <source>
        <dbReference type="PROSITE" id="PS50928"/>
    </source>
</evidence>
<feature type="compositionally biased region" description="Polar residues" evidence="12">
    <location>
        <begin position="1"/>
        <end position="11"/>
    </location>
</feature>
<comment type="caution">
    <text evidence="15">The sequence shown here is derived from an EMBL/GenBank/DDBJ whole genome shotgun (WGS) entry which is preliminary data.</text>
</comment>
<dbReference type="GO" id="GO:0005524">
    <property type="term" value="F:ATP binding"/>
    <property type="evidence" value="ECO:0007669"/>
    <property type="project" value="UniProtKB-KW"/>
</dbReference>
<keyword evidence="4 11" id="KW-0813">Transport</keyword>
<dbReference type="Gene3D" id="1.10.3720.10">
    <property type="entry name" value="MetI-like"/>
    <property type="match status" value="1"/>
</dbReference>
<dbReference type="Pfam" id="PF00005">
    <property type="entry name" value="ABC_tran"/>
    <property type="match status" value="1"/>
</dbReference>
<keyword evidence="5" id="KW-1003">Cell membrane</keyword>
<protein>
    <submittedName>
        <fullName evidence="15">Oligopeptide/dipeptide ABC transporter ATP-binding protein</fullName>
    </submittedName>
</protein>
<dbReference type="InterPro" id="IPR017871">
    <property type="entry name" value="ABC_transporter-like_CS"/>
</dbReference>
<dbReference type="PANTHER" id="PTHR43297">
    <property type="entry name" value="OLIGOPEPTIDE TRANSPORT ATP-BINDING PROTEIN APPD"/>
    <property type="match status" value="1"/>
</dbReference>
<proteinExistence type="inferred from homology"/>
<evidence type="ECO:0000256" key="1">
    <source>
        <dbReference type="ARBA" id="ARBA00004141"/>
    </source>
</evidence>
<dbReference type="InterPro" id="IPR003439">
    <property type="entry name" value="ABC_transporter-like_ATP-bd"/>
</dbReference>
<evidence type="ECO:0000256" key="12">
    <source>
        <dbReference type="SAM" id="MobiDB-lite"/>
    </source>
</evidence>
<keyword evidence="9 11" id="KW-1133">Transmembrane helix</keyword>
<dbReference type="EMBL" id="JAUSZI010000002">
    <property type="protein sequence ID" value="MDQ1031624.1"/>
    <property type="molecule type" value="Genomic_DNA"/>
</dbReference>
<dbReference type="PROSITE" id="PS00211">
    <property type="entry name" value="ABC_TRANSPORTER_1"/>
    <property type="match status" value="1"/>
</dbReference>
<dbReference type="InterPro" id="IPR000515">
    <property type="entry name" value="MetI-like"/>
</dbReference>
<dbReference type="Pfam" id="PF00528">
    <property type="entry name" value="BPD_transp_1"/>
    <property type="match status" value="1"/>
</dbReference>
<evidence type="ECO:0000256" key="2">
    <source>
        <dbReference type="ARBA" id="ARBA00004202"/>
    </source>
</evidence>
<dbReference type="NCBIfam" id="TIGR01727">
    <property type="entry name" value="oligo_HPY"/>
    <property type="match status" value="1"/>
</dbReference>
<evidence type="ECO:0000313" key="15">
    <source>
        <dbReference type="EMBL" id="MDQ1031624.1"/>
    </source>
</evidence>
<evidence type="ECO:0000256" key="5">
    <source>
        <dbReference type="ARBA" id="ARBA00022475"/>
    </source>
</evidence>
<dbReference type="InterPro" id="IPR035906">
    <property type="entry name" value="MetI-like_sf"/>
</dbReference>
<evidence type="ECO:0000313" key="16">
    <source>
        <dbReference type="Proteomes" id="UP001230328"/>
    </source>
</evidence>
<keyword evidence="16" id="KW-1185">Reference proteome</keyword>
<dbReference type="PROSITE" id="PS50928">
    <property type="entry name" value="ABC_TM1"/>
    <property type="match status" value="1"/>
</dbReference>
<keyword evidence="8 15" id="KW-0067">ATP-binding</keyword>
<sequence length="738" mass="77442">MLQKNNGQSDIAGSGDVPEDAGNGSGTTPAADQVVTARRKWLALLLQDRFACAAVLILIGVALCAVLGPLLIGDLATRQNLRDPGREPFSLDHGWAFFLGSDSLGRPVAARLMAAAGTTLSVAVPAVLCSLVVGSVWGMWAGYHGGWRENVSLRIADVILSFPSLLLAVVVLYVFSPSASGIVLVLAVARIPVYLRTARAESAELRSRLFMDAARTFGTSSWASIRRHVAPTVLPTLLTVAALDFCFVMLTESSLSFLGIGIQPPDVSWGLMVAQGRQELQSSWWIAVFPGLAIVVTTVSATVLAAWARLATDPGQRWRHGLRRGGRGRLSRPATGAKGARQSSTAETAAVMAGAEPEHGPTPSGSEIEHAPAVPEAAPHPPAVPEAEAEPAPAKPGAAPAPGDRASTRADTLTVDTLTVDGLSVDIRTATGPLPVVRGVSFAVRSGETLALLGESGCGKSMTAHAVAGLLDPAAEVVGGQALLEGEDLLALGSRARRRLAGPGLAIVFQDALSALNPVQTVGAQLAEPFRIHERLSRRAARAKAVELMERVGIPEARSRAGAYPHQFSGGMRQRLLIAMAVALRPKVLLADEPTTALDVTVQAQIMDLLRELRSEQRMALVLITHDLGLVAEHADRVAVMYAGTVVETGPVAEVFGKPNHPYTRGLLESVPAEQHKGTRLNSIPGSPPDPRSVPSGCAFRLRCPMARDLCATHLPVLAATGTDRAAACHFGKELADA</sequence>
<dbReference type="Proteomes" id="UP001230328">
    <property type="component" value="Unassembled WGS sequence"/>
</dbReference>
<gene>
    <name evidence="15" type="ORF">QF035_009206</name>
</gene>